<feature type="compositionally biased region" description="Low complexity" evidence="1">
    <location>
        <begin position="39"/>
        <end position="51"/>
    </location>
</feature>
<keyword evidence="4" id="KW-1185">Reference proteome</keyword>
<keyword evidence="2" id="KW-0732">Signal</keyword>
<feature type="chain" id="PRO_5032440663" description="Ig-like domain-containing protein" evidence="2">
    <location>
        <begin position="34"/>
        <end position="458"/>
    </location>
</feature>
<evidence type="ECO:0008006" key="5">
    <source>
        <dbReference type="Google" id="ProtNLM"/>
    </source>
</evidence>
<accession>A0A840P8C5</accession>
<evidence type="ECO:0000256" key="2">
    <source>
        <dbReference type="SAM" id="SignalP"/>
    </source>
</evidence>
<dbReference type="PROSITE" id="PS51318">
    <property type="entry name" value="TAT"/>
    <property type="match status" value="1"/>
</dbReference>
<reference evidence="3 4" key="1">
    <citation type="submission" date="2020-08" db="EMBL/GenBank/DDBJ databases">
        <title>Genomic Encyclopedia of Type Strains, Phase IV (KMG-IV): sequencing the most valuable type-strain genomes for metagenomic binning, comparative biology and taxonomic classification.</title>
        <authorList>
            <person name="Goeker M."/>
        </authorList>
    </citation>
    <scope>NUCLEOTIDE SEQUENCE [LARGE SCALE GENOMIC DNA]</scope>
    <source>
        <strain evidence="3 4">DSM 45615</strain>
    </source>
</reference>
<dbReference type="Proteomes" id="UP000578449">
    <property type="component" value="Unassembled WGS sequence"/>
</dbReference>
<dbReference type="RefSeq" id="WP_221336404.1">
    <property type="nucleotide sequence ID" value="NZ_BAABIX010000031.1"/>
</dbReference>
<dbReference type="AlphaFoldDB" id="A0A840P8C5"/>
<protein>
    <recommendedName>
        <fullName evidence="5">Ig-like domain-containing protein</fullName>
    </recommendedName>
</protein>
<evidence type="ECO:0000313" key="4">
    <source>
        <dbReference type="Proteomes" id="UP000578449"/>
    </source>
</evidence>
<evidence type="ECO:0000256" key="1">
    <source>
        <dbReference type="SAM" id="MobiDB-lite"/>
    </source>
</evidence>
<name>A0A840P8C5_9ACTN</name>
<feature type="signal peptide" evidence="2">
    <location>
        <begin position="1"/>
        <end position="33"/>
    </location>
</feature>
<feature type="region of interest" description="Disordered" evidence="1">
    <location>
        <begin position="39"/>
        <end position="61"/>
    </location>
</feature>
<dbReference type="InterPro" id="IPR006311">
    <property type="entry name" value="TAT_signal"/>
</dbReference>
<proteinExistence type="predicted"/>
<gene>
    <name evidence="3" type="ORF">HNP84_003837</name>
</gene>
<sequence>MMSAGLARRLAALGVGVAMAAAATGLIASPAAAATAGTAAAPKPKVTASTPSASPKNHEGECPVTVTFSSKIAVTLKGGKTQVAYRWLHGDGSKSKVKSFTLKGKGTKVVTVKERSTFKSDVKGWQALQVLAPYKKTTKKGYFSVSCKDTEIKVPKYAHARVDVDPSHYSGACTPWTKITAVGTIRVSGPTWVKYRWVHNGRVVDYGKAKVYDGKRVYYTFKPRESHRGWVALDIVSPSYGDGDRAGYKVYCKDDAKASASVNAPSDYEGACPVARTFGGTISASGRTEVKYRWAGPGYTGPVESLYFRHGGSKGVSHTVNASDSGEIKRWIEILGPNRATSNTGVTKVTCKAPVTATVESLLAVGDNSTCAEGKGPSVKYQATVKVTGPTTLVYHWEVNGKAFNDIEKKVDAAGTVSLAFGSGPSDKSPTTGTAKLVVTSPNSSSASTSFSLPCPTA</sequence>
<evidence type="ECO:0000313" key="3">
    <source>
        <dbReference type="EMBL" id="MBB5134111.1"/>
    </source>
</evidence>
<feature type="compositionally biased region" description="Low complexity" evidence="1">
    <location>
        <begin position="441"/>
        <end position="452"/>
    </location>
</feature>
<organism evidence="3 4">
    <name type="scientific">Thermocatellispora tengchongensis</name>
    <dbReference type="NCBI Taxonomy" id="1073253"/>
    <lineage>
        <taxon>Bacteria</taxon>
        <taxon>Bacillati</taxon>
        <taxon>Actinomycetota</taxon>
        <taxon>Actinomycetes</taxon>
        <taxon>Streptosporangiales</taxon>
        <taxon>Streptosporangiaceae</taxon>
        <taxon>Thermocatellispora</taxon>
    </lineage>
</organism>
<dbReference type="EMBL" id="JACHGN010000007">
    <property type="protein sequence ID" value="MBB5134111.1"/>
    <property type="molecule type" value="Genomic_DNA"/>
</dbReference>
<feature type="region of interest" description="Disordered" evidence="1">
    <location>
        <begin position="421"/>
        <end position="458"/>
    </location>
</feature>
<comment type="caution">
    <text evidence="3">The sequence shown here is derived from an EMBL/GenBank/DDBJ whole genome shotgun (WGS) entry which is preliminary data.</text>
</comment>